<proteinExistence type="predicted"/>
<dbReference type="EMBL" id="BK032514">
    <property type="protein sequence ID" value="DAF45478.1"/>
    <property type="molecule type" value="Genomic_DNA"/>
</dbReference>
<organism evidence="1">
    <name type="scientific">Siphoviridae sp. ctBLh2</name>
    <dbReference type="NCBI Taxonomy" id="2827803"/>
    <lineage>
        <taxon>Viruses</taxon>
        <taxon>Duplodnaviria</taxon>
        <taxon>Heunggongvirae</taxon>
        <taxon>Uroviricota</taxon>
        <taxon>Caudoviricetes</taxon>
    </lineage>
</organism>
<protein>
    <submittedName>
        <fullName evidence="1">Uncharacterized protein</fullName>
    </submittedName>
</protein>
<name>A0A8S5S3C9_9CAUD</name>
<evidence type="ECO:0000313" key="1">
    <source>
        <dbReference type="EMBL" id="DAF45478.1"/>
    </source>
</evidence>
<sequence>MAPLMPAGFLIIPKIAQKMAEATANAKRK</sequence>
<reference evidence="1" key="1">
    <citation type="journal article" date="2021" name="Proc. Natl. Acad. Sci. U.S.A.">
        <title>A Catalog of Tens of Thousands of Viruses from Human Metagenomes Reveals Hidden Associations with Chronic Diseases.</title>
        <authorList>
            <person name="Tisza M.J."/>
            <person name="Buck C.B."/>
        </authorList>
    </citation>
    <scope>NUCLEOTIDE SEQUENCE</scope>
    <source>
        <strain evidence="1">CtBLh2</strain>
    </source>
</reference>
<accession>A0A8S5S3C9</accession>